<protein>
    <recommendedName>
        <fullName evidence="3">SH3b domain-containing protein</fullName>
    </recommendedName>
</protein>
<dbReference type="eggNOG" id="ENOG5033NVI">
    <property type="taxonomic scope" value="Bacteria"/>
</dbReference>
<comment type="caution">
    <text evidence="1">The sequence shown here is derived from an EMBL/GenBank/DDBJ whole genome shotgun (WGS) entry which is preliminary data.</text>
</comment>
<accession>U3A044</accession>
<gene>
    <name evidence="1" type="ORF">VPR01S_06_00720</name>
</gene>
<proteinExistence type="predicted"/>
<keyword evidence="2" id="KW-1185">Reference proteome</keyword>
<evidence type="ECO:0000313" key="1">
    <source>
        <dbReference type="EMBL" id="GAD67055.1"/>
    </source>
</evidence>
<dbReference type="RefSeq" id="WP_021705030.1">
    <property type="nucleotide sequence ID" value="NZ_BATJ01000006.1"/>
</dbReference>
<reference evidence="1 2" key="1">
    <citation type="submission" date="2013-09" db="EMBL/GenBank/DDBJ databases">
        <title>Whole genome shotgun sequence of Vibrio proteolyticus NBRC 13287.</title>
        <authorList>
            <person name="Isaki S."/>
            <person name="Hosoyama A."/>
            <person name="Numata M."/>
            <person name="Hashimoto M."/>
            <person name="Hosoyama Y."/>
            <person name="Tsuchikane K."/>
            <person name="Noguchi M."/>
            <person name="Hirakata S."/>
            <person name="Ichikawa N."/>
            <person name="Ohji S."/>
            <person name="Yamazoe A."/>
            <person name="Fujita N."/>
        </authorList>
    </citation>
    <scope>NUCLEOTIDE SEQUENCE [LARGE SCALE GENOMIC DNA]</scope>
    <source>
        <strain evidence="1 2">NBRC 13287</strain>
    </source>
</reference>
<evidence type="ECO:0000313" key="2">
    <source>
        <dbReference type="Proteomes" id="UP000016570"/>
    </source>
</evidence>
<dbReference type="Proteomes" id="UP000016570">
    <property type="component" value="Unassembled WGS sequence"/>
</dbReference>
<sequence length="222" mass="25092">MRKIVMLVLLVLGLAASAAGYYMFYLKPKEAAQNASQNEPLVPPATEYKGKKVVKTQPDVVKTDYYVGSPQLGVREAPDYDAYAETEYYRGDKLIILEQKDGWGRISPYYVYEEGGPEVAEWVPMDALLETPPIISEAERRETITGYINGSDDFDLYEEMFIKTTDKLLQDGTCSPADFEELGGWVTSVKYSDGYVYFVYCGGFKVSNKIYVDVQTGEIFFR</sequence>
<name>U3A044_VIBPR</name>
<evidence type="ECO:0008006" key="3">
    <source>
        <dbReference type="Google" id="ProtNLM"/>
    </source>
</evidence>
<dbReference type="STRING" id="1219065.VPR01S_06_00720"/>
<dbReference type="EMBL" id="BATJ01000006">
    <property type="protein sequence ID" value="GAD67055.1"/>
    <property type="molecule type" value="Genomic_DNA"/>
</dbReference>
<dbReference type="AlphaFoldDB" id="U3A044"/>
<organism evidence="1 2">
    <name type="scientific">Vibrio proteolyticus NBRC 13287</name>
    <dbReference type="NCBI Taxonomy" id="1219065"/>
    <lineage>
        <taxon>Bacteria</taxon>
        <taxon>Pseudomonadati</taxon>
        <taxon>Pseudomonadota</taxon>
        <taxon>Gammaproteobacteria</taxon>
        <taxon>Vibrionales</taxon>
        <taxon>Vibrionaceae</taxon>
        <taxon>Vibrio</taxon>
    </lineage>
</organism>